<dbReference type="EMBL" id="BGZK01000426">
    <property type="protein sequence ID" value="GBP42935.1"/>
    <property type="molecule type" value="Genomic_DNA"/>
</dbReference>
<accession>A0A4C1VYP0</accession>
<dbReference type="AlphaFoldDB" id="A0A4C1VYP0"/>
<dbReference type="Pfam" id="PF00078">
    <property type="entry name" value="RVT_1"/>
    <property type="match status" value="1"/>
</dbReference>
<comment type="caution">
    <text evidence="2">The sequence shown here is derived from an EMBL/GenBank/DDBJ whole genome shotgun (WGS) entry which is preliminary data.</text>
</comment>
<evidence type="ECO:0000259" key="1">
    <source>
        <dbReference type="Pfam" id="PF00078"/>
    </source>
</evidence>
<sequence length="109" mass="12318">MTRTKGPKEYKTTGEVPQDLVFGLLLWNIMYDGLLKVPLPTEVKLVAYADDAAVAIVVKHLDEINLALDKAFERINQWMDTVNLQLAKHKTEAVLITSRKKAETIKLQV</sequence>
<feature type="domain" description="Reverse transcriptase" evidence="1">
    <location>
        <begin position="8"/>
        <end position="101"/>
    </location>
</feature>
<protein>
    <recommendedName>
        <fullName evidence="1">Reverse transcriptase domain-containing protein</fullName>
    </recommendedName>
</protein>
<dbReference type="OrthoDB" id="7435674at2759"/>
<dbReference type="Proteomes" id="UP000299102">
    <property type="component" value="Unassembled WGS sequence"/>
</dbReference>
<keyword evidence="3" id="KW-1185">Reference proteome</keyword>
<evidence type="ECO:0000313" key="2">
    <source>
        <dbReference type="EMBL" id="GBP42935.1"/>
    </source>
</evidence>
<proteinExistence type="predicted"/>
<evidence type="ECO:0000313" key="3">
    <source>
        <dbReference type="Proteomes" id="UP000299102"/>
    </source>
</evidence>
<dbReference type="InterPro" id="IPR000477">
    <property type="entry name" value="RT_dom"/>
</dbReference>
<reference evidence="2 3" key="1">
    <citation type="journal article" date="2019" name="Commun. Biol.">
        <title>The bagworm genome reveals a unique fibroin gene that provides high tensile strength.</title>
        <authorList>
            <person name="Kono N."/>
            <person name="Nakamura H."/>
            <person name="Ohtoshi R."/>
            <person name="Tomita M."/>
            <person name="Numata K."/>
            <person name="Arakawa K."/>
        </authorList>
    </citation>
    <scope>NUCLEOTIDE SEQUENCE [LARGE SCALE GENOMIC DNA]</scope>
</reference>
<name>A0A4C1VYP0_EUMVA</name>
<organism evidence="2 3">
    <name type="scientific">Eumeta variegata</name>
    <name type="common">Bagworm moth</name>
    <name type="synonym">Eumeta japonica</name>
    <dbReference type="NCBI Taxonomy" id="151549"/>
    <lineage>
        <taxon>Eukaryota</taxon>
        <taxon>Metazoa</taxon>
        <taxon>Ecdysozoa</taxon>
        <taxon>Arthropoda</taxon>
        <taxon>Hexapoda</taxon>
        <taxon>Insecta</taxon>
        <taxon>Pterygota</taxon>
        <taxon>Neoptera</taxon>
        <taxon>Endopterygota</taxon>
        <taxon>Lepidoptera</taxon>
        <taxon>Glossata</taxon>
        <taxon>Ditrysia</taxon>
        <taxon>Tineoidea</taxon>
        <taxon>Psychidae</taxon>
        <taxon>Oiketicinae</taxon>
        <taxon>Eumeta</taxon>
    </lineage>
</organism>
<gene>
    <name evidence="2" type="ORF">EVAR_87315_1</name>
</gene>